<comment type="subcellular location">
    <subcellularLocation>
        <location evidence="1">Cytoplasm</location>
    </subcellularLocation>
</comment>
<evidence type="ECO:0000256" key="5">
    <source>
        <dbReference type="ARBA" id="ARBA00022490"/>
    </source>
</evidence>
<evidence type="ECO:0000313" key="12">
    <source>
        <dbReference type="EMBL" id="MFC4105956.1"/>
    </source>
</evidence>
<sequence>MTGRSDVGAVADLRHRYVEQLRRAGVLDRPGLAEAFAHVPRELFLADGFHGRDGARTTATDPAFLPAVYSDEALVTKLRDGTPVSSSSQPSLMATMIDALDPVPGARVLEIGAGTGYNAALLATLGAVVTSLDVQPDVVARAGAALTRAGLDRVRVRLADGYLGDPAGAPYDRVVVTVGVAGISPHWLDQLTPDGFALVPTAHAGNHPVLAVRWGRDGRVTGRVVTPAGFMTAAGPLSARYPGAHPEPLRDRALPEPTVRHPAVWQPALGVHRYHDLWFAAGVWDRRISYAPLPGAGAAGGCALLGAAGDGAAVITTDGAVLGCGPQAGRYADDALALRDRWIAEGDPRAERWRTELTLAGDPEQPIWVPHRWYRAD</sequence>
<accession>A0ABV8KK64</accession>
<keyword evidence="13" id="KW-1185">Reference proteome</keyword>
<evidence type="ECO:0000256" key="3">
    <source>
        <dbReference type="ARBA" id="ARBA00011890"/>
    </source>
</evidence>
<evidence type="ECO:0000256" key="8">
    <source>
        <dbReference type="ARBA" id="ARBA00022691"/>
    </source>
</evidence>
<evidence type="ECO:0000256" key="11">
    <source>
        <dbReference type="ARBA" id="ARBA00031350"/>
    </source>
</evidence>
<keyword evidence="5" id="KW-0963">Cytoplasm</keyword>
<dbReference type="Proteomes" id="UP001595868">
    <property type="component" value="Unassembled WGS sequence"/>
</dbReference>
<evidence type="ECO:0000256" key="6">
    <source>
        <dbReference type="ARBA" id="ARBA00022603"/>
    </source>
</evidence>
<dbReference type="Gene3D" id="3.40.50.150">
    <property type="entry name" value="Vaccinia Virus protein VP39"/>
    <property type="match status" value="1"/>
</dbReference>
<comment type="similarity">
    <text evidence="2">Belongs to the methyltransferase superfamily. L-isoaspartyl/D-aspartyl protein methyltransferase family.</text>
</comment>
<keyword evidence="7" id="KW-0808">Transferase</keyword>
<dbReference type="PANTHER" id="PTHR11579">
    <property type="entry name" value="PROTEIN-L-ISOASPARTATE O-METHYLTRANSFERASE"/>
    <property type="match status" value="1"/>
</dbReference>
<keyword evidence="6" id="KW-0489">Methyltransferase</keyword>
<dbReference type="InterPro" id="IPR029063">
    <property type="entry name" value="SAM-dependent_MTases_sf"/>
</dbReference>
<evidence type="ECO:0000256" key="1">
    <source>
        <dbReference type="ARBA" id="ARBA00004496"/>
    </source>
</evidence>
<dbReference type="CDD" id="cd02440">
    <property type="entry name" value="AdoMet_MTases"/>
    <property type="match status" value="1"/>
</dbReference>
<evidence type="ECO:0000256" key="10">
    <source>
        <dbReference type="ARBA" id="ARBA00031323"/>
    </source>
</evidence>
<dbReference type="RefSeq" id="WP_377543294.1">
    <property type="nucleotide sequence ID" value="NZ_JBHSBN010000004.1"/>
</dbReference>
<reference evidence="13" key="1">
    <citation type="journal article" date="2019" name="Int. J. Syst. Evol. Microbiol.">
        <title>The Global Catalogue of Microorganisms (GCM) 10K type strain sequencing project: providing services to taxonomists for standard genome sequencing and annotation.</title>
        <authorList>
            <consortium name="The Broad Institute Genomics Platform"/>
            <consortium name="The Broad Institute Genome Sequencing Center for Infectious Disease"/>
            <person name="Wu L."/>
            <person name="Ma J."/>
        </authorList>
    </citation>
    <scope>NUCLEOTIDE SEQUENCE [LARGE SCALE GENOMIC DNA]</scope>
    <source>
        <strain evidence="13">2902at01</strain>
    </source>
</reference>
<dbReference type="EC" id="2.1.1.77" evidence="3"/>
<dbReference type="PANTHER" id="PTHR11579:SF0">
    <property type="entry name" value="PROTEIN-L-ISOASPARTATE(D-ASPARTATE) O-METHYLTRANSFERASE"/>
    <property type="match status" value="1"/>
</dbReference>
<keyword evidence="8" id="KW-0949">S-adenosyl-L-methionine</keyword>
<dbReference type="SUPFAM" id="SSF53335">
    <property type="entry name" value="S-adenosyl-L-methionine-dependent methyltransferases"/>
    <property type="match status" value="1"/>
</dbReference>
<proteinExistence type="inferred from homology"/>
<evidence type="ECO:0000256" key="4">
    <source>
        <dbReference type="ARBA" id="ARBA00013346"/>
    </source>
</evidence>
<gene>
    <name evidence="12" type="ORF">ACFOX0_08395</name>
</gene>
<evidence type="ECO:0000256" key="7">
    <source>
        <dbReference type="ARBA" id="ARBA00022679"/>
    </source>
</evidence>
<organism evidence="12 13">
    <name type="scientific">Micromonospora zhanjiangensis</name>
    <dbReference type="NCBI Taxonomy" id="1522057"/>
    <lineage>
        <taxon>Bacteria</taxon>
        <taxon>Bacillati</taxon>
        <taxon>Actinomycetota</taxon>
        <taxon>Actinomycetes</taxon>
        <taxon>Micromonosporales</taxon>
        <taxon>Micromonosporaceae</taxon>
        <taxon>Micromonospora</taxon>
    </lineage>
</organism>
<dbReference type="InterPro" id="IPR000682">
    <property type="entry name" value="PCMT"/>
</dbReference>
<evidence type="ECO:0000313" key="13">
    <source>
        <dbReference type="Proteomes" id="UP001595868"/>
    </source>
</evidence>
<comment type="caution">
    <text evidence="12">The sequence shown here is derived from an EMBL/GenBank/DDBJ whole genome shotgun (WGS) entry which is preliminary data.</text>
</comment>
<dbReference type="Pfam" id="PF01135">
    <property type="entry name" value="PCMT"/>
    <property type="match status" value="1"/>
</dbReference>
<evidence type="ECO:0000256" key="9">
    <source>
        <dbReference type="ARBA" id="ARBA00030757"/>
    </source>
</evidence>
<dbReference type="EMBL" id="JBHSBN010000004">
    <property type="protein sequence ID" value="MFC4105956.1"/>
    <property type="molecule type" value="Genomic_DNA"/>
</dbReference>
<protein>
    <recommendedName>
        <fullName evidence="4">Protein-L-isoaspartate O-methyltransferase</fullName>
        <ecNumber evidence="3">2.1.1.77</ecNumber>
    </recommendedName>
    <alternativeName>
        <fullName evidence="11">L-isoaspartyl protein carboxyl methyltransferase</fullName>
    </alternativeName>
    <alternativeName>
        <fullName evidence="9">Protein L-isoaspartyl methyltransferase</fullName>
    </alternativeName>
    <alternativeName>
        <fullName evidence="10">Protein-beta-aspartate methyltransferase</fullName>
    </alternativeName>
</protein>
<evidence type="ECO:0000256" key="2">
    <source>
        <dbReference type="ARBA" id="ARBA00005369"/>
    </source>
</evidence>
<name>A0ABV8KK64_9ACTN</name>